<feature type="transmembrane region" description="Helical" evidence="1">
    <location>
        <begin position="6"/>
        <end position="23"/>
    </location>
</feature>
<gene>
    <name evidence="3" type="ORF">AADV58_11840</name>
</gene>
<keyword evidence="1" id="KW-1133">Transmembrane helix</keyword>
<keyword evidence="1" id="KW-0812">Transmembrane</keyword>
<dbReference type="Pfam" id="PF08376">
    <property type="entry name" value="NIT"/>
    <property type="match status" value="1"/>
</dbReference>
<evidence type="ECO:0000313" key="4">
    <source>
        <dbReference type="Proteomes" id="UP001479520"/>
    </source>
</evidence>
<sequence length="296" mass="32154">MDWVIYSLLGAAVLIALLTLVQHHRHSRRDAGQSLELNLDACRTLLALTAHFQQHRGMSSAWLAGDKGFGSKLENKSREIEGLFQALRPLADSESGKPHPCLTANELSLFRHRWGGLRERLGQLSVEQSIVEHSQLIEQLLRWLAALGEARLEPLVAGRGERNLVRNYAIRLPALTECLGQARAVGLSVTTRGHCSAVARVRLLFLIARAESILKQAGEGGAMNRQAEHAVQHMVRLLRQRVLGAGGVAVGAQEYFDDATRAVDAVFAWIADNGRVLSDAGIGASVGRPGGSYALS</sequence>
<dbReference type="RefSeq" id="WP_281982338.1">
    <property type="nucleotide sequence ID" value="NZ_CALFBA010000032.1"/>
</dbReference>
<organism evidence="3 4">
    <name type="scientific">Azonexus hydrophilus</name>
    <dbReference type="NCBI Taxonomy" id="418702"/>
    <lineage>
        <taxon>Bacteria</taxon>
        <taxon>Pseudomonadati</taxon>
        <taxon>Pseudomonadota</taxon>
        <taxon>Betaproteobacteria</taxon>
        <taxon>Rhodocyclales</taxon>
        <taxon>Azonexaceae</taxon>
        <taxon>Azonexus</taxon>
    </lineage>
</organism>
<dbReference type="Proteomes" id="UP001479520">
    <property type="component" value="Chromosome"/>
</dbReference>
<dbReference type="InterPro" id="IPR013587">
    <property type="entry name" value="Nitrate/nitrite_sensing"/>
</dbReference>
<reference evidence="3 4" key="1">
    <citation type="submission" date="2024-04" db="EMBL/GenBank/DDBJ databases">
        <title>Dissimilatory iodate-reducing microorganisms contribute to the enrichment of iodine in groundwater.</title>
        <authorList>
            <person name="Jiang Z."/>
        </authorList>
    </citation>
    <scope>NUCLEOTIDE SEQUENCE [LARGE SCALE GENOMIC DNA]</scope>
    <source>
        <strain evidence="3 4">NCP973</strain>
    </source>
</reference>
<protein>
    <submittedName>
        <fullName evidence="3">Nitrate- and nitrite sensing domain-containing protein</fullName>
    </submittedName>
</protein>
<evidence type="ECO:0000256" key="1">
    <source>
        <dbReference type="SAM" id="Phobius"/>
    </source>
</evidence>
<feature type="domain" description="Nitrate/nitrite sensing protein" evidence="2">
    <location>
        <begin position="48"/>
        <end position="266"/>
    </location>
</feature>
<evidence type="ECO:0000259" key="2">
    <source>
        <dbReference type="Pfam" id="PF08376"/>
    </source>
</evidence>
<accession>A0ABZ2XGX3</accession>
<evidence type="ECO:0000313" key="3">
    <source>
        <dbReference type="EMBL" id="WZJ20640.1"/>
    </source>
</evidence>
<dbReference type="EMBL" id="CP151406">
    <property type="protein sequence ID" value="WZJ20640.1"/>
    <property type="molecule type" value="Genomic_DNA"/>
</dbReference>
<keyword evidence="4" id="KW-1185">Reference proteome</keyword>
<name>A0ABZ2XGX3_9RHOO</name>
<keyword evidence="1" id="KW-0472">Membrane</keyword>
<proteinExistence type="predicted"/>